<organism evidence="17 18">
    <name type="scientific">Salix brachista</name>
    <dbReference type="NCBI Taxonomy" id="2182728"/>
    <lineage>
        <taxon>Eukaryota</taxon>
        <taxon>Viridiplantae</taxon>
        <taxon>Streptophyta</taxon>
        <taxon>Embryophyta</taxon>
        <taxon>Tracheophyta</taxon>
        <taxon>Spermatophyta</taxon>
        <taxon>Magnoliopsida</taxon>
        <taxon>eudicotyledons</taxon>
        <taxon>Gunneridae</taxon>
        <taxon>Pentapetalae</taxon>
        <taxon>rosids</taxon>
        <taxon>fabids</taxon>
        <taxon>Malpighiales</taxon>
        <taxon>Salicaceae</taxon>
        <taxon>Saliceae</taxon>
        <taxon>Salix</taxon>
    </lineage>
</organism>
<feature type="compositionally biased region" description="Polar residues" evidence="14">
    <location>
        <begin position="235"/>
        <end position="250"/>
    </location>
</feature>
<accession>A0A5N5K8W2</accession>
<evidence type="ECO:0000256" key="12">
    <source>
        <dbReference type="PROSITE-ProRule" id="PRU00152"/>
    </source>
</evidence>
<dbReference type="EMBL" id="VDCV01000014">
    <property type="protein sequence ID" value="KAB5527812.1"/>
    <property type="molecule type" value="Genomic_DNA"/>
</dbReference>
<dbReference type="Gene3D" id="3.10.450.60">
    <property type="match status" value="1"/>
</dbReference>
<reference evidence="18" key="1">
    <citation type="journal article" date="2019" name="Gigascience">
        <title>De novo genome assembly of the endangered Acer yangbiense, a plant species with extremely small populations endemic to Yunnan Province, China.</title>
        <authorList>
            <person name="Yang J."/>
            <person name="Wariss H.M."/>
            <person name="Tao L."/>
            <person name="Zhang R."/>
            <person name="Yun Q."/>
            <person name="Hollingsworth P."/>
            <person name="Dao Z."/>
            <person name="Luo G."/>
            <person name="Guo H."/>
            <person name="Ma Y."/>
            <person name="Sun W."/>
        </authorList>
    </citation>
    <scope>NUCLEOTIDE SEQUENCE [LARGE SCALE GENOMIC DNA]</scope>
    <source>
        <strain evidence="18">cv. br00</strain>
    </source>
</reference>
<dbReference type="InterPro" id="IPR036392">
    <property type="entry name" value="PLAT/LH2_dom_sf"/>
</dbReference>
<sequence length="894" mass="102006">MEHERSGSSMQEPRRAVQSKLKDHHTNHSIKQNIIKGEIVIQNHGQSGPGKSASLQLYSSTAVDPSTGKGKMSEKARLKHGKSKRHDGVKTRIYKIKIHVEPDFGIPGAFLMKNKHKNTFFLESVTLEAQDNQIIYFDCRSWVYPFQKTESGRLFFSNNSYLPNHTPRALVQLRQLELASLRGDGTQVRKEWDRAYDYDYYNDLSNPDKGQEHTRPVLGGSELHPYPCRLRTGHPPSNTEPSAESRTETINLDIYVPPDERFSPKKLSEFISNSIQATVHFIIPEAKSLFKQDSSSFESFDEIHDMFSSKGGQAVEGKVREKLKGKVREKLKKLVPNVLFKEINYAGKEDLLKFPLPQIVTENELAWGNDEEFGRQMVAGTNPARIKCLQEFPPEGRNRASTIHASHIEHNLDGLTLVQNIQQALPLEHCKYHLSKLENPVYLSKYKSQAMNEWRIFILDHHDYLMPYLSKINTKGVCAYASRTLFFLRADATLKPLAIELSLPGSSEDTEISRVFLPAKKGTEAALWQLAKAHVAANDSAYHQLISHWLHTHAVVEPFIIATRRQLSVMHPINWLLRPHFKDTMHINALARSILINSGGILEKTLFTGEISMELSSELYKEWRFDEQALPADLVKRGLALEDPDNPNNPSGVQLLFDDYPYGADGLDIWHAIKTWVTDYCSLFYKDDYSVNSDVEIQAWWSEIQNAGHGDKRNETWWYKMTTLLDLIEALTTLIWIASGLHASVNFGQYAYAGYPLNRPMLCRKFIPKEGTKEFAEFLRDPDKYYLNMLPGKFQMSLAIALIEVLSTHTSDEVYLGQRPLLECTDNGVQQKFNKFNEHLHEIEKKIIQRNKDPKFKNRSGPAKIPYKLLYPDTSNVGSKWGITGKGIPNSISI</sequence>
<dbReference type="GO" id="GO:0006633">
    <property type="term" value="P:fatty acid biosynthetic process"/>
    <property type="evidence" value="ECO:0007669"/>
    <property type="project" value="UniProtKB-KW"/>
</dbReference>
<evidence type="ECO:0000259" key="16">
    <source>
        <dbReference type="PROSITE" id="PS51393"/>
    </source>
</evidence>
<dbReference type="InterPro" id="IPR027433">
    <property type="entry name" value="Lipoxygenase_dom_3"/>
</dbReference>
<feature type="region of interest" description="Disordered" evidence="14">
    <location>
        <begin position="1"/>
        <end position="27"/>
    </location>
</feature>
<evidence type="ECO:0000256" key="11">
    <source>
        <dbReference type="ARBA" id="ARBA00023160"/>
    </source>
</evidence>
<dbReference type="GO" id="GO:0046872">
    <property type="term" value="F:metal ion binding"/>
    <property type="evidence" value="ECO:0007669"/>
    <property type="project" value="UniProtKB-KW"/>
</dbReference>
<comment type="cofactor">
    <cofactor evidence="1 13">
        <name>Fe cation</name>
        <dbReference type="ChEBI" id="CHEBI:24875"/>
    </cofactor>
</comment>
<dbReference type="PANTHER" id="PTHR11771">
    <property type="entry name" value="LIPOXYGENASE"/>
    <property type="match status" value="1"/>
</dbReference>
<keyword evidence="3" id="KW-0444">Lipid biosynthesis</keyword>
<gene>
    <name evidence="17" type="ORF">DKX38_021659</name>
</gene>
<dbReference type="PRINTS" id="PR00087">
    <property type="entry name" value="LIPOXYGENASE"/>
</dbReference>
<feature type="domain" description="PLAT" evidence="15">
    <location>
        <begin position="35"/>
        <end position="157"/>
    </location>
</feature>
<feature type="compositionally biased region" description="Basic and acidic residues" evidence="14">
    <location>
        <begin position="1"/>
        <end position="26"/>
    </location>
</feature>
<dbReference type="InterPro" id="IPR036226">
    <property type="entry name" value="LipOase_C_sf"/>
</dbReference>
<dbReference type="Proteomes" id="UP000326939">
    <property type="component" value="Chromosome 14"/>
</dbReference>
<comment type="caution">
    <text evidence="12">Lacks conserved residue(s) required for the propagation of feature annotation.</text>
</comment>
<dbReference type="FunFam" id="1.20.245.10:FF:000002">
    <property type="entry name" value="Lipoxygenase"/>
    <property type="match status" value="1"/>
</dbReference>
<name>A0A5N5K8W2_9ROSI</name>
<evidence type="ECO:0000256" key="8">
    <source>
        <dbReference type="ARBA" id="ARBA00023002"/>
    </source>
</evidence>
<proteinExistence type="inferred from homology"/>
<dbReference type="Gene3D" id="2.60.60.20">
    <property type="entry name" value="PLAT/LH2 domain"/>
    <property type="match status" value="1"/>
</dbReference>
<dbReference type="PROSITE" id="PS50095">
    <property type="entry name" value="PLAT"/>
    <property type="match status" value="1"/>
</dbReference>
<comment type="caution">
    <text evidence="17">The sequence shown here is derived from an EMBL/GenBank/DDBJ whole genome shotgun (WGS) entry which is preliminary data.</text>
</comment>
<dbReference type="Gene3D" id="1.20.245.10">
    <property type="entry name" value="Lipoxygenase-1, Domain 5"/>
    <property type="match status" value="1"/>
</dbReference>
<feature type="domain" description="Lipoxygenase" evidence="16">
    <location>
        <begin position="160"/>
        <end position="894"/>
    </location>
</feature>
<dbReference type="InterPro" id="IPR001024">
    <property type="entry name" value="PLAT/LH2_dom"/>
</dbReference>
<evidence type="ECO:0000256" key="7">
    <source>
        <dbReference type="ARBA" id="ARBA00022964"/>
    </source>
</evidence>
<evidence type="ECO:0000256" key="13">
    <source>
        <dbReference type="RuleBase" id="RU003974"/>
    </source>
</evidence>
<feature type="region of interest" description="Disordered" evidence="14">
    <location>
        <begin position="61"/>
        <end position="86"/>
    </location>
</feature>
<dbReference type="Pfam" id="PF00305">
    <property type="entry name" value="Lipoxygenase"/>
    <property type="match status" value="2"/>
</dbReference>
<evidence type="ECO:0000256" key="5">
    <source>
        <dbReference type="ARBA" id="ARBA00022767"/>
    </source>
</evidence>
<dbReference type="GO" id="GO:0031408">
    <property type="term" value="P:oxylipin biosynthetic process"/>
    <property type="evidence" value="ECO:0007669"/>
    <property type="project" value="UniProtKB-KW"/>
</dbReference>
<dbReference type="InterPro" id="IPR001246">
    <property type="entry name" value="LipOase_plant"/>
</dbReference>
<dbReference type="GO" id="GO:0016702">
    <property type="term" value="F:oxidoreductase activity, acting on single donors with incorporation of molecular oxygen, incorporation of two atoms of oxygen"/>
    <property type="evidence" value="ECO:0007669"/>
    <property type="project" value="InterPro"/>
</dbReference>
<dbReference type="SUPFAM" id="SSF49723">
    <property type="entry name" value="Lipase/lipooxygenase domain (PLAT/LH2 domain)"/>
    <property type="match status" value="1"/>
</dbReference>
<protein>
    <recommendedName>
        <fullName evidence="19">Lipoxygenase</fullName>
    </recommendedName>
</protein>
<feature type="region of interest" description="Disordered" evidence="14">
    <location>
        <begin position="203"/>
        <end position="250"/>
    </location>
</feature>
<dbReference type="Gene3D" id="4.10.372.10">
    <property type="entry name" value="Lipoxygenase-1, Domain 3"/>
    <property type="match status" value="1"/>
</dbReference>
<evidence type="ECO:0000313" key="18">
    <source>
        <dbReference type="Proteomes" id="UP000326939"/>
    </source>
</evidence>
<feature type="compositionally biased region" description="Basic residues" evidence="14">
    <location>
        <begin position="77"/>
        <end position="86"/>
    </location>
</feature>
<dbReference type="InterPro" id="IPR020833">
    <property type="entry name" value="LipOase_Fe_BS"/>
</dbReference>
<keyword evidence="9 13" id="KW-0408">Iron</keyword>
<keyword evidence="10" id="KW-0443">Lipid metabolism</keyword>
<dbReference type="AlphaFoldDB" id="A0A5N5K8W2"/>
<keyword evidence="18" id="KW-1185">Reference proteome</keyword>
<evidence type="ECO:0000256" key="3">
    <source>
        <dbReference type="ARBA" id="ARBA00022516"/>
    </source>
</evidence>
<evidence type="ECO:0000259" key="15">
    <source>
        <dbReference type="PROSITE" id="PS50095"/>
    </source>
</evidence>
<evidence type="ECO:0000313" key="17">
    <source>
        <dbReference type="EMBL" id="KAB5527812.1"/>
    </source>
</evidence>
<dbReference type="SMART" id="SM00308">
    <property type="entry name" value="LH2"/>
    <property type="match status" value="1"/>
</dbReference>
<keyword evidence="4 13" id="KW-0479">Metal-binding</keyword>
<keyword evidence="6" id="KW-0276">Fatty acid metabolism</keyword>
<dbReference type="Pfam" id="PF01477">
    <property type="entry name" value="PLAT"/>
    <property type="match status" value="1"/>
</dbReference>
<dbReference type="Gene3D" id="4.10.375.10">
    <property type="entry name" value="Lipoxygenase-1, Domain 2"/>
    <property type="match status" value="1"/>
</dbReference>
<dbReference type="PROSITE" id="PS00711">
    <property type="entry name" value="LIPOXYGENASE_1"/>
    <property type="match status" value="1"/>
</dbReference>
<keyword evidence="5" id="KW-0925">Oxylipin biosynthesis</keyword>
<evidence type="ECO:0000256" key="9">
    <source>
        <dbReference type="ARBA" id="ARBA00023004"/>
    </source>
</evidence>
<dbReference type="SUPFAM" id="SSF48484">
    <property type="entry name" value="Lipoxigenase"/>
    <property type="match status" value="1"/>
</dbReference>
<dbReference type="PRINTS" id="PR00468">
    <property type="entry name" value="PLTLPOXGNASE"/>
</dbReference>
<evidence type="ECO:0008006" key="19">
    <source>
        <dbReference type="Google" id="ProtNLM"/>
    </source>
</evidence>
<keyword evidence="8 13" id="KW-0560">Oxidoreductase</keyword>
<dbReference type="InterPro" id="IPR000907">
    <property type="entry name" value="LipOase"/>
</dbReference>
<evidence type="ECO:0000256" key="10">
    <source>
        <dbReference type="ARBA" id="ARBA00023098"/>
    </source>
</evidence>
<comment type="similarity">
    <text evidence="2 13">Belongs to the lipoxygenase family.</text>
</comment>
<keyword evidence="11" id="KW-0275">Fatty acid biosynthesis</keyword>
<dbReference type="InterPro" id="IPR013819">
    <property type="entry name" value="LipOase_C"/>
</dbReference>
<dbReference type="GO" id="GO:0034440">
    <property type="term" value="P:lipid oxidation"/>
    <property type="evidence" value="ECO:0007669"/>
    <property type="project" value="InterPro"/>
</dbReference>
<dbReference type="PROSITE" id="PS51393">
    <property type="entry name" value="LIPOXYGENASE_3"/>
    <property type="match status" value="1"/>
</dbReference>
<keyword evidence="7 13" id="KW-0223">Dioxygenase</keyword>
<evidence type="ECO:0000256" key="14">
    <source>
        <dbReference type="SAM" id="MobiDB-lite"/>
    </source>
</evidence>
<evidence type="ECO:0000256" key="1">
    <source>
        <dbReference type="ARBA" id="ARBA00001962"/>
    </source>
</evidence>
<evidence type="ECO:0000256" key="2">
    <source>
        <dbReference type="ARBA" id="ARBA00009419"/>
    </source>
</evidence>
<evidence type="ECO:0000256" key="6">
    <source>
        <dbReference type="ARBA" id="ARBA00022832"/>
    </source>
</evidence>
<evidence type="ECO:0000256" key="4">
    <source>
        <dbReference type="ARBA" id="ARBA00022723"/>
    </source>
</evidence>